<keyword evidence="2 3" id="KW-0786">Thiamine pyrophosphate</keyword>
<dbReference type="Gene3D" id="3.40.50.970">
    <property type="match status" value="2"/>
</dbReference>
<dbReference type="InterPro" id="IPR029035">
    <property type="entry name" value="DHS-like_NAD/FAD-binding_dom"/>
</dbReference>
<dbReference type="GO" id="GO:0009097">
    <property type="term" value="P:isoleucine biosynthetic process"/>
    <property type="evidence" value="ECO:0007669"/>
    <property type="project" value="TreeGrafter"/>
</dbReference>
<dbReference type="GO" id="GO:0050660">
    <property type="term" value="F:flavin adenine dinucleotide binding"/>
    <property type="evidence" value="ECO:0007669"/>
    <property type="project" value="TreeGrafter"/>
</dbReference>
<dbReference type="GO" id="GO:0030976">
    <property type="term" value="F:thiamine pyrophosphate binding"/>
    <property type="evidence" value="ECO:0007669"/>
    <property type="project" value="InterPro"/>
</dbReference>
<dbReference type="SUPFAM" id="SSF52467">
    <property type="entry name" value="DHS-like NAD/FAD-binding domain"/>
    <property type="match status" value="1"/>
</dbReference>
<dbReference type="CDD" id="cd07035">
    <property type="entry name" value="TPP_PYR_POX_like"/>
    <property type="match status" value="1"/>
</dbReference>
<dbReference type="Proteomes" id="UP000053070">
    <property type="component" value="Unassembled WGS sequence"/>
</dbReference>
<dbReference type="PANTHER" id="PTHR18968">
    <property type="entry name" value="THIAMINE PYROPHOSPHATE ENZYMES"/>
    <property type="match status" value="1"/>
</dbReference>
<dbReference type="FunFam" id="3.40.50.970:FF:000007">
    <property type="entry name" value="Acetolactate synthase"/>
    <property type="match status" value="1"/>
</dbReference>
<dbReference type="InterPro" id="IPR011766">
    <property type="entry name" value="TPP_enzyme_TPP-bd"/>
</dbReference>
<dbReference type="GO" id="GO:0003984">
    <property type="term" value="F:acetolactate synthase activity"/>
    <property type="evidence" value="ECO:0007669"/>
    <property type="project" value="TreeGrafter"/>
</dbReference>
<dbReference type="SUPFAM" id="SSF52518">
    <property type="entry name" value="Thiamin diphosphate-binding fold (THDP-binding)"/>
    <property type="match status" value="2"/>
</dbReference>
<dbReference type="PANTHER" id="PTHR18968:SF129">
    <property type="entry name" value="ACETOLACTATE SYNTHASE"/>
    <property type="match status" value="1"/>
</dbReference>
<proteinExistence type="inferred from homology"/>
<protein>
    <submittedName>
        <fullName evidence="4">Acetolactate synthase</fullName>
    </submittedName>
</protein>
<dbReference type="STRING" id="502682.BMF35_a2287"/>
<dbReference type="Pfam" id="PF02775">
    <property type="entry name" value="TPP_enzyme_C"/>
    <property type="match status" value="1"/>
</dbReference>
<evidence type="ECO:0000256" key="1">
    <source>
        <dbReference type="ARBA" id="ARBA00007812"/>
    </source>
</evidence>
<dbReference type="Gene3D" id="3.40.50.1220">
    <property type="entry name" value="TPP-binding domain"/>
    <property type="match status" value="1"/>
</dbReference>
<evidence type="ECO:0000313" key="4">
    <source>
        <dbReference type="EMBL" id="KLE33674.1"/>
    </source>
</evidence>
<dbReference type="GO" id="GO:0000287">
    <property type="term" value="F:magnesium ion binding"/>
    <property type="evidence" value="ECO:0007669"/>
    <property type="project" value="InterPro"/>
</dbReference>
<evidence type="ECO:0000256" key="2">
    <source>
        <dbReference type="ARBA" id="ARBA00023052"/>
    </source>
</evidence>
<reference evidence="4 5" key="1">
    <citation type="submission" date="2015-04" db="EMBL/GenBank/DDBJ databases">
        <title>The draft genome sequence of Erythrobacr gangjinensis K7-2.</title>
        <authorList>
            <person name="Zhuang L."/>
            <person name="Liu Y."/>
            <person name="Shao Z."/>
        </authorList>
    </citation>
    <scope>NUCLEOTIDE SEQUENCE [LARGE SCALE GENOMIC DNA]</scope>
    <source>
        <strain evidence="4 5">K7-2</strain>
    </source>
</reference>
<dbReference type="Pfam" id="PF00205">
    <property type="entry name" value="TPP_enzyme_M"/>
    <property type="match status" value="1"/>
</dbReference>
<gene>
    <name evidence="4" type="ORF">AAW01_04315</name>
</gene>
<dbReference type="RefSeq" id="WP_047006553.1">
    <property type="nucleotide sequence ID" value="NZ_CP018097.1"/>
</dbReference>
<comment type="similarity">
    <text evidence="1 3">Belongs to the TPP enzyme family.</text>
</comment>
<dbReference type="KEGG" id="egn:BMF35_a2287"/>
<dbReference type="EMBL" id="LBHC01000001">
    <property type="protein sequence ID" value="KLE33674.1"/>
    <property type="molecule type" value="Genomic_DNA"/>
</dbReference>
<dbReference type="GO" id="GO:0005948">
    <property type="term" value="C:acetolactate synthase complex"/>
    <property type="evidence" value="ECO:0007669"/>
    <property type="project" value="TreeGrafter"/>
</dbReference>
<dbReference type="AlphaFoldDB" id="A0A0G9MT25"/>
<accession>A0A0G9MT25</accession>
<dbReference type="GO" id="GO:0009099">
    <property type="term" value="P:L-valine biosynthetic process"/>
    <property type="evidence" value="ECO:0007669"/>
    <property type="project" value="TreeGrafter"/>
</dbReference>
<dbReference type="InterPro" id="IPR045229">
    <property type="entry name" value="TPP_enz"/>
</dbReference>
<dbReference type="InterPro" id="IPR012000">
    <property type="entry name" value="Thiamin_PyroP_enz_cen_dom"/>
</dbReference>
<dbReference type="InterPro" id="IPR012001">
    <property type="entry name" value="Thiamin_PyroP_enz_TPP-bd_dom"/>
</dbReference>
<sequence length="553" mass="60370">MSGPDTKKASDLFIECLEAEGVEYIFGVPGEENLDLLESLSKSDSIRLVLTRHEQGAGFMAATYGRHTGKTGVCLATLGPGATNLVTAGAYAQLGGMPMLMITGQKPIKSSKQGRFQILDVVEMMGPITKYAHQLASGENIPSRLREAFRLAEEEKPGAVHIELPEDIAAEPCKARPIAASVARRPSAEGKAVRLAVEALEKAKAPVLVIGAGANRKMTSRMLRQLVEKTGIPFVTTQMGKGVIDERHPLFLGCAALSSGDFVHRALEASDCIVNVGHDVIEKPPFFMQQGGATVIHVSTKTAEVDPVYFPQIEVIGDIANAIWQIKEDVVPQGKWDSECLTRYRAADISHSQALADDTRFPVFPPHLVHTVRDVTPEDGIICLDNGIYKIWFARCYTAYLPNTVLLDNALASMGAGLPSAMMSAMLYPDRKVMAICGDGGFMMNSQELETAVRLGLNLTVLILRDDAYGMIRWKQANMGFEDYGLTFGNPDFVKYAQSYGAQGHRVESAKHLRELLVRCRDTPGVHVVDCPVDYSENDRILNHEIKELSAQL</sequence>
<comment type="caution">
    <text evidence="4">The sequence shown here is derived from an EMBL/GenBank/DDBJ whole genome shotgun (WGS) entry which is preliminary data.</text>
</comment>
<dbReference type="NCBIfam" id="NF006187">
    <property type="entry name" value="PRK08322.1"/>
    <property type="match status" value="1"/>
</dbReference>
<evidence type="ECO:0000313" key="5">
    <source>
        <dbReference type="Proteomes" id="UP000053070"/>
    </source>
</evidence>
<keyword evidence="5" id="KW-1185">Reference proteome</keyword>
<dbReference type="InterPro" id="IPR029061">
    <property type="entry name" value="THDP-binding"/>
</dbReference>
<dbReference type="CDD" id="cd02010">
    <property type="entry name" value="TPP_ALS"/>
    <property type="match status" value="1"/>
</dbReference>
<organism evidence="4 5">
    <name type="scientific">Aurantiacibacter gangjinensis</name>
    <dbReference type="NCBI Taxonomy" id="502682"/>
    <lineage>
        <taxon>Bacteria</taxon>
        <taxon>Pseudomonadati</taxon>
        <taxon>Pseudomonadota</taxon>
        <taxon>Alphaproteobacteria</taxon>
        <taxon>Sphingomonadales</taxon>
        <taxon>Erythrobacteraceae</taxon>
        <taxon>Aurantiacibacter</taxon>
    </lineage>
</organism>
<evidence type="ECO:0000256" key="3">
    <source>
        <dbReference type="RuleBase" id="RU362132"/>
    </source>
</evidence>
<dbReference type="Pfam" id="PF02776">
    <property type="entry name" value="TPP_enzyme_N"/>
    <property type="match status" value="1"/>
</dbReference>
<dbReference type="PATRIC" id="fig|502682.8.peg.881"/>
<name>A0A0G9MT25_9SPHN</name>
<dbReference type="OrthoDB" id="4494979at2"/>